<dbReference type="CDD" id="cd11386">
    <property type="entry name" value="MCP_signal"/>
    <property type="match status" value="1"/>
</dbReference>
<dbReference type="SMART" id="SM00304">
    <property type="entry name" value="HAMP"/>
    <property type="match status" value="1"/>
</dbReference>
<evidence type="ECO:0000256" key="4">
    <source>
        <dbReference type="SAM" id="Coils"/>
    </source>
</evidence>
<keyword evidence="1 3" id="KW-0807">Transducer</keyword>
<keyword evidence="6" id="KW-0812">Transmembrane</keyword>
<dbReference type="Pfam" id="PF00672">
    <property type="entry name" value="HAMP"/>
    <property type="match status" value="1"/>
</dbReference>
<name>A0A3N1XXW3_9FIRM</name>
<dbReference type="PANTHER" id="PTHR32089:SF112">
    <property type="entry name" value="LYSOZYME-LIKE PROTEIN-RELATED"/>
    <property type="match status" value="1"/>
</dbReference>
<dbReference type="Pfam" id="PF00015">
    <property type="entry name" value="MCPsignal"/>
    <property type="match status" value="1"/>
</dbReference>
<evidence type="ECO:0000313" key="10">
    <source>
        <dbReference type="Proteomes" id="UP000273083"/>
    </source>
</evidence>
<gene>
    <name evidence="9" type="ORF">EDD66_10162</name>
</gene>
<evidence type="ECO:0000313" key="9">
    <source>
        <dbReference type="EMBL" id="ROR31446.1"/>
    </source>
</evidence>
<evidence type="ECO:0000256" key="3">
    <source>
        <dbReference type="PROSITE-ProRule" id="PRU00284"/>
    </source>
</evidence>
<feature type="compositionally biased region" description="Basic residues" evidence="5">
    <location>
        <begin position="17"/>
        <end position="39"/>
    </location>
</feature>
<dbReference type="OrthoDB" id="13222at2"/>
<evidence type="ECO:0000259" key="7">
    <source>
        <dbReference type="PROSITE" id="PS50111"/>
    </source>
</evidence>
<dbReference type="CDD" id="cd18774">
    <property type="entry name" value="PDC2_HK_sensor"/>
    <property type="match status" value="1"/>
</dbReference>
<sequence>MKLFQRKRTKAKTETKLRKKTKSMTALKRHPRPQNRRKHKKWRISIRKQLILCFFIPVLCIIVLGLVSYRQASRIIVSNYEDASIANINTAGEYYNLILTSVEDKSLQILNDTIIKQYYSGYYKKNVAEENEILKTLRNNIVAMATADSIVENIAVITSYGKEAVSYGSFLQTSVETPYEAYVKTEEAKQVIATDKENLWYGYHKFFDDELGIKENDYGISLIRQYYNSGSKPIGFIMIDVKKSILQDVISGLNLPEGSSFAFITPDGREITDSDEGMELLFTDKQFYIDSTQNDNDNGYKYVDVKGIKYLYVYTKVGDTGVMACSLIPASYFTGQADIIRNLTIVIVCIASFIAILTGFLISNGISGAIKNIMDKLSVAANGNLTIEIKTKRKDEFRNLVSSINHMIINMKNLIEKTSRINNKVLGSSNLVASSSEHMLESSKNISNAIHDIQHGVVEQAEDTEQCLSQTNDLSERIGRVYNNAGDMDQIAATAKDIVKEGIIIIDNLSKKAKATAEINRTTISNIEELEAETISIGSIIKVITEIADQTNLLALNANIEAARAGTAGKGFVVVADEIRKLAEGSSEAASKISQIIGHIQNKTKVAVATVKETEVIIQSQEDALHNTIHAFENINTHVERLAKMIDSISSEIHDIEQSKATTLNAIMNISAISEESAAASEEVETTAEKQLDSVTRLNEAAQELRGQVKQLEEAISAFKI</sequence>
<dbReference type="EMBL" id="RJVG01000001">
    <property type="protein sequence ID" value="ROR31446.1"/>
    <property type="molecule type" value="Genomic_DNA"/>
</dbReference>
<protein>
    <submittedName>
        <fullName evidence="9">Methyl-accepting chemotaxis protein</fullName>
    </submittedName>
</protein>
<evidence type="ECO:0000256" key="1">
    <source>
        <dbReference type="ARBA" id="ARBA00023224"/>
    </source>
</evidence>
<dbReference type="AlphaFoldDB" id="A0A3N1XXW3"/>
<keyword evidence="10" id="KW-1185">Reference proteome</keyword>
<feature type="coiled-coil region" evidence="4">
    <location>
        <begin position="688"/>
        <end position="718"/>
    </location>
</feature>
<dbReference type="SUPFAM" id="SSF58104">
    <property type="entry name" value="Methyl-accepting chemotaxis protein (MCP) signaling domain"/>
    <property type="match status" value="1"/>
</dbReference>
<feature type="region of interest" description="Disordered" evidence="5">
    <location>
        <begin position="1"/>
        <end position="39"/>
    </location>
</feature>
<dbReference type="Proteomes" id="UP000273083">
    <property type="component" value="Unassembled WGS sequence"/>
</dbReference>
<proteinExistence type="inferred from homology"/>
<feature type="compositionally biased region" description="Basic residues" evidence="5">
    <location>
        <begin position="1"/>
        <end position="10"/>
    </location>
</feature>
<dbReference type="InterPro" id="IPR003660">
    <property type="entry name" value="HAMP_dom"/>
</dbReference>
<accession>A0A3N1XXW3</accession>
<comment type="caution">
    <text evidence="9">The sequence shown here is derived from an EMBL/GenBank/DDBJ whole genome shotgun (WGS) entry which is preliminary data.</text>
</comment>
<evidence type="ECO:0000259" key="8">
    <source>
        <dbReference type="PROSITE" id="PS50885"/>
    </source>
</evidence>
<dbReference type="RefSeq" id="WP_123607550.1">
    <property type="nucleotide sequence ID" value="NZ_RJVG01000001.1"/>
</dbReference>
<evidence type="ECO:0000256" key="6">
    <source>
        <dbReference type="SAM" id="Phobius"/>
    </source>
</evidence>
<feature type="domain" description="Methyl-accepting transducer" evidence="7">
    <location>
        <begin position="435"/>
        <end position="692"/>
    </location>
</feature>
<dbReference type="Gene3D" id="1.10.287.950">
    <property type="entry name" value="Methyl-accepting chemotaxis protein"/>
    <property type="match status" value="1"/>
</dbReference>
<feature type="domain" description="HAMP" evidence="8">
    <location>
        <begin position="364"/>
        <end position="416"/>
    </location>
</feature>
<organism evidence="9 10">
    <name type="scientific">Mobilisporobacter senegalensis</name>
    <dbReference type="NCBI Taxonomy" id="1329262"/>
    <lineage>
        <taxon>Bacteria</taxon>
        <taxon>Bacillati</taxon>
        <taxon>Bacillota</taxon>
        <taxon>Clostridia</taxon>
        <taxon>Lachnospirales</taxon>
        <taxon>Lachnospiraceae</taxon>
        <taxon>Mobilisporobacter</taxon>
    </lineage>
</organism>
<dbReference type="PANTHER" id="PTHR32089">
    <property type="entry name" value="METHYL-ACCEPTING CHEMOTAXIS PROTEIN MCPB"/>
    <property type="match status" value="1"/>
</dbReference>
<dbReference type="GO" id="GO:0016020">
    <property type="term" value="C:membrane"/>
    <property type="evidence" value="ECO:0007669"/>
    <property type="project" value="InterPro"/>
</dbReference>
<dbReference type="InterPro" id="IPR004089">
    <property type="entry name" value="MCPsignal_dom"/>
</dbReference>
<comment type="similarity">
    <text evidence="2">Belongs to the methyl-accepting chemotaxis (MCP) protein family.</text>
</comment>
<keyword evidence="6" id="KW-1133">Transmembrane helix</keyword>
<dbReference type="Gene3D" id="6.10.340.10">
    <property type="match status" value="1"/>
</dbReference>
<evidence type="ECO:0000256" key="5">
    <source>
        <dbReference type="SAM" id="MobiDB-lite"/>
    </source>
</evidence>
<dbReference type="PROSITE" id="PS50885">
    <property type="entry name" value="HAMP"/>
    <property type="match status" value="1"/>
</dbReference>
<keyword evidence="6" id="KW-0472">Membrane</keyword>
<dbReference type="GO" id="GO:0007165">
    <property type="term" value="P:signal transduction"/>
    <property type="evidence" value="ECO:0007669"/>
    <property type="project" value="UniProtKB-KW"/>
</dbReference>
<evidence type="ECO:0000256" key="2">
    <source>
        <dbReference type="ARBA" id="ARBA00029447"/>
    </source>
</evidence>
<feature type="transmembrane region" description="Helical" evidence="6">
    <location>
        <begin position="343"/>
        <end position="366"/>
    </location>
</feature>
<reference evidence="9 10" key="1">
    <citation type="submission" date="2018-11" db="EMBL/GenBank/DDBJ databases">
        <title>Genomic Encyclopedia of Type Strains, Phase IV (KMG-IV): sequencing the most valuable type-strain genomes for metagenomic binning, comparative biology and taxonomic classification.</title>
        <authorList>
            <person name="Goeker M."/>
        </authorList>
    </citation>
    <scope>NUCLEOTIDE SEQUENCE [LARGE SCALE GENOMIC DNA]</scope>
    <source>
        <strain evidence="9 10">DSM 26537</strain>
    </source>
</reference>
<dbReference type="CDD" id="cd06225">
    <property type="entry name" value="HAMP"/>
    <property type="match status" value="1"/>
</dbReference>
<dbReference type="PROSITE" id="PS50111">
    <property type="entry name" value="CHEMOTAXIS_TRANSDUC_2"/>
    <property type="match status" value="1"/>
</dbReference>
<keyword evidence="4" id="KW-0175">Coiled coil</keyword>
<dbReference type="SMART" id="SM00283">
    <property type="entry name" value="MA"/>
    <property type="match status" value="1"/>
</dbReference>